<keyword evidence="3" id="KW-1185">Reference proteome</keyword>
<accession>A0A3S5BSS2</accession>
<evidence type="ECO:0000313" key="2">
    <source>
        <dbReference type="EMBL" id="VEL38039.1"/>
    </source>
</evidence>
<dbReference type="Proteomes" id="UP000784294">
    <property type="component" value="Unassembled WGS sequence"/>
</dbReference>
<feature type="non-terminal residue" evidence="2">
    <location>
        <position position="250"/>
    </location>
</feature>
<evidence type="ECO:0000256" key="1">
    <source>
        <dbReference type="SAM" id="MobiDB-lite"/>
    </source>
</evidence>
<evidence type="ECO:0000313" key="3">
    <source>
        <dbReference type="Proteomes" id="UP000784294"/>
    </source>
</evidence>
<reference evidence="2" key="1">
    <citation type="submission" date="2018-11" db="EMBL/GenBank/DDBJ databases">
        <authorList>
            <consortium name="Pathogen Informatics"/>
        </authorList>
    </citation>
    <scope>NUCLEOTIDE SEQUENCE</scope>
</reference>
<protein>
    <submittedName>
        <fullName evidence="2">Uncharacterized protein</fullName>
    </submittedName>
</protein>
<gene>
    <name evidence="2" type="ORF">PXEA_LOCUS31479</name>
</gene>
<feature type="region of interest" description="Disordered" evidence="1">
    <location>
        <begin position="97"/>
        <end position="123"/>
    </location>
</feature>
<dbReference type="AlphaFoldDB" id="A0A3S5BSS2"/>
<dbReference type="EMBL" id="CAAALY010256704">
    <property type="protein sequence ID" value="VEL38039.1"/>
    <property type="molecule type" value="Genomic_DNA"/>
</dbReference>
<sequence length="250" mass="25080">MPDLEIPNMVYPKYVSTVLPDSDSPSAAVGLPPPTLSSAISTLGPDDLADAAASGLTLPTEVCGPETIGSTSTFAAGLHQLRVGLLTGTDDHEDHLTSLNSLSRPGATACPPKPADIASSSSSSSSSSLCVHHNADFHYSDAVAMAGERQSVPDMHAASIPGRAEFRINNTIVANSMSTPQNPAFSPSNPSSNSTGNWFSQPVAALCSVLDGSGGGAGAGGGVYSSASAGRGSANVNEVPAGLTASLLFQ</sequence>
<organism evidence="2 3">
    <name type="scientific">Protopolystoma xenopodis</name>
    <dbReference type="NCBI Taxonomy" id="117903"/>
    <lineage>
        <taxon>Eukaryota</taxon>
        <taxon>Metazoa</taxon>
        <taxon>Spiralia</taxon>
        <taxon>Lophotrochozoa</taxon>
        <taxon>Platyhelminthes</taxon>
        <taxon>Monogenea</taxon>
        <taxon>Polyopisthocotylea</taxon>
        <taxon>Polystomatidea</taxon>
        <taxon>Polystomatidae</taxon>
        <taxon>Protopolystoma</taxon>
    </lineage>
</organism>
<comment type="caution">
    <text evidence="2">The sequence shown here is derived from an EMBL/GenBank/DDBJ whole genome shotgun (WGS) entry which is preliminary data.</text>
</comment>
<proteinExistence type="predicted"/>
<name>A0A3S5BSS2_9PLAT</name>